<evidence type="ECO:0000313" key="1">
    <source>
        <dbReference type="EMBL" id="OQB40236.1"/>
    </source>
</evidence>
<dbReference type="AlphaFoldDB" id="A0A1V5ZJD8"/>
<dbReference type="Proteomes" id="UP000485621">
    <property type="component" value="Unassembled WGS sequence"/>
</dbReference>
<gene>
    <name evidence="1" type="ORF">BWY04_01411</name>
</gene>
<protein>
    <submittedName>
        <fullName evidence="1">Uncharacterized protein</fullName>
    </submittedName>
</protein>
<proteinExistence type="predicted"/>
<reference evidence="1" key="1">
    <citation type="submission" date="2017-02" db="EMBL/GenBank/DDBJ databases">
        <title>Delving into the versatile metabolic prowess of the omnipresent phylum Bacteroidetes.</title>
        <authorList>
            <person name="Nobu M.K."/>
            <person name="Mei R."/>
            <person name="Narihiro T."/>
            <person name="Kuroda K."/>
            <person name="Liu W.-T."/>
        </authorList>
    </citation>
    <scope>NUCLEOTIDE SEQUENCE</scope>
    <source>
        <strain evidence="1">ADurb.Bin160</strain>
    </source>
</reference>
<sequence length="64" mass="7706">MIEDQRESGVIYVQKRESGSDLEEEEGFWKEFKRENGDRNIYKLLIQPKKISLLNNEIFLIKIF</sequence>
<name>A0A1V5ZJD8_9BACT</name>
<comment type="caution">
    <text evidence="1">The sequence shown here is derived from an EMBL/GenBank/DDBJ whole genome shotgun (WGS) entry which is preliminary data.</text>
</comment>
<organism evidence="1">
    <name type="scientific">candidate division CPR1 bacterium ADurb.Bin160</name>
    <dbReference type="NCBI Taxonomy" id="1852826"/>
    <lineage>
        <taxon>Bacteria</taxon>
        <taxon>candidate division CPR1</taxon>
    </lineage>
</organism>
<accession>A0A1V5ZJD8</accession>
<dbReference type="EMBL" id="MWDB01000052">
    <property type="protein sequence ID" value="OQB40236.1"/>
    <property type="molecule type" value="Genomic_DNA"/>
</dbReference>